<dbReference type="PIRSF" id="PIRSF000239">
    <property type="entry name" value="AHPC"/>
    <property type="match status" value="1"/>
</dbReference>
<evidence type="ECO:0000256" key="13">
    <source>
        <dbReference type="PIRSR" id="PIRSR000239-1"/>
    </source>
</evidence>
<evidence type="ECO:0000313" key="16">
    <source>
        <dbReference type="Proteomes" id="UP000275663"/>
    </source>
</evidence>
<sequence length="158" mass="17657">MAESPSALNCLVPDFSAVMTGEQPFQLSQYSGKTVLFYFYPKDNTPGCTTESIAFRDLYPQFQAANTCIFGISRDSLRSHIGFKAKLDLPFELISDPDETLCTLFNVMKLKNMYGKQARGIERSTFIIDGNGKLVKEWRGVKVAGHVDEVLEFVSTHA</sequence>
<dbReference type="GO" id="GO:0034599">
    <property type="term" value="P:cellular response to oxidative stress"/>
    <property type="evidence" value="ECO:0007669"/>
    <property type="project" value="TreeGrafter"/>
</dbReference>
<dbReference type="EC" id="1.11.1.24" evidence="3"/>
<dbReference type="SUPFAM" id="SSF52833">
    <property type="entry name" value="Thioredoxin-like"/>
    <property type="match status" value="1"/>
</dbReference>
<keyword evidence="8" id="KW-0676">Redox-active center</keyword>
<keyword evidence="7" id="KW-1015">Disulfide bond</keyword>
<dbReference type="EMBL" id="CP034464">
    <property type="protein sequence ID" value="AZP13595.1"/>
    <property type="molecule type" value="Genomic_DNA"/>
</dbReference>
<keyword evidence="4" id="KW-0575">Peroxidase</keyword>
<feature type="domain" description="Thioredoxin" evidence="14">
    <location>
        <begin position="6"/>
        <end position="158"/>
    </location>
</feature>
<evidence type="ECO:0000256" key="4">
    <source>
        <dbReference type="ARBA" id="ARBA00022559"/>
    </source>
</evidence>
<evidence type="ECO:0000256" key="10">
    <source>
        <dbReference type="ARBA" id="ARBA00038489"/>
    </source>
</evidence>
<comment type="function">
    <text evidence="1">Thiol-specific peroxidase that catalyzes the reduction of hydrogen peroxide and organic hydroperoxides to water and alcohols, respectively. Plays a role in cell protection against oxidative stress by detoxifying peroxides and as sensor of hydrogen peroxide-mediated signaling events.</text>
</comment>
<dbReference type="PANTHER" id="PTHR42801">
    <property type="entry name" value="THIOREDOXIN-DEPENDENT PEROXIDE REDUCTASE"/>
    <property type="match status" value="1"/>
</dbReference>
<dbReference type="InterPro" id="IPR000866">
    <property type="entry name" value="AhpC/TSA"/>
</dbReference>
<dbReference type="Gene3D" id="3.40.30.10">
    <property type="entry name" value="Glutaredoxin"/>
    <property type="match status" value="1"/>
</dbReference>
<reference evidence="15 16" key="1">
    <citation type="journal article" date="2011" name="Int. J. Syst. Evol. Microbiol.">
        <title>Description of Undibacterium oligocarboniphilum sp. nov., isolated from purified water, and Undibacterium pigrum strain CCUG 49012 as the type strain of Undibacterium parvum sp. nov., and emended descriptions of the genus Undibacterium and the species Undibacterium pigrum.</title>
        <authorList>
            <person name="Eder W."/>
            <person name="Wanner G."/>
            <person name="Ludwig W."/>
            <person name="Busse H.J."/>
            <person name="Ziemke-Kageler F."/>
            <person name="Lang E."/>
        </authorList>
    </citation>
    <scope>NUCLEOTIDE SEQUENCE [LARGE SCALE GENOMIC DNA]</scope>
    <source>
        <strain evidence="15 16">DSM 23061</strain>
    </source>
</reference>
<evidence type="ECO:0000256" key="7">
    <source>
        <dbReference type="ARBA" id="ARBA00023157"/>
    </source>
</evidence>
<keyword evidence="16" id="KW-1185">Reference proteome</keyword>
<organism evidence="15 16">
    <name type="scientific">Undibacterium parvum</name>
    <dbReference type="NCBI Taxonomy" id="401471"/>
    <lineage>
        <taxon>Bacteria</taxon>
        <taxon>Pseudomonadati</taxon>
        <taxon>Pseudomonadota</taxon>
        <taxon>Betaproteobacteria</taxon>
        <taxon>Burkholderiales</taxon>
        <taxon>Oxalobacteraceae</taxon>
        <taxon>Undibacterium</taxon>
    </lineage>
</organism>
<dbReference type="PROSITE" id="PS51352">
    <property type="entry name" value="THIOREDOXIN_2"/>
    <property type="match status" value="1"/>
</dbReference>
<dbReference type="InterPro" id="IPR024706">
    <property type="entry name" value="Peroxiredoxin_AhpC-typ"/>
</dbReference>
<evidence type="ECO:0000256" key="12">
    <source>
        <dbReference type="ARBA" id="ARBA00049091"/>
    </source>
</evidence>
<dbReference type="InterPro" id="IPR036249">
    <property type="entry name" value="Thioredoxin-like_sf"/>
</dbReference>
<dbReference type="Pfam" id="PF00578">
    <property type="entry name" value="AhpC-TSA"/>
    <property type="match status" value="1"/>
</dbReference>
<dbReference type="InterPro" id="IPR013766">
    <property type="entry name" value="Thioredoxin_domain"/>
</dbReference>
<evidence type="ECO:0000259" key="14">
    <source>
        <dbReference type="PROSITE" id="PS51352"/>
    </source>
</evidence>
<evidence type="ECO:0000256" key="2">
    <source>
        <dbReference type="ARBA" id="ARBA00011245"/>
    </source>
</evidence>
<dbReference type="PANTHER" id="PTHR42801:SF4">
    <property type="entry name" value="AHPC_TSA FAMILY PROTEIN"/>
    <property type="match status" value="1"/>
</dbReference>
<keyword evidence="5" id="KW-0049">Antioxidant</keyword>
<proteinExistence type="inferred from homology"/>
<name>A0A3Q9BSL2_9BURK</name>
<evidence type="ECO:0000256" key="1">
    <source>
        <dbReference type="ARBA" id="ARBA00003330"/>
    </source>
</evidence>
<comment type="subunit">
    <text evidence="2">Monomer.</text>
</comment>
<dbReference type="Proteomes" id="UP000275663">
    <property type="component" value="Chromosome"/>
</dbReference>
<evidence type="ECO:0000256" key="8">
    <source>
        <dbReference type="ARBA" id="ARBA00023284"/>
    </source>
</evidence>
<dbReference type="InterPro" id="IPR050924">
    <property type="entry name" value="Peroxiredoxin_BCP/PrxQ"/>
</dbReference>
<comment type="similarity">
    <text evidence="10">Belongs to the peroxiredoxin family. BCP/PrxQ subfamily.</text>
</comment>
<dbReference type="GO" id="GO:0008379">
    <property type="term" value="F:thioredoxin peroxidase activity"/>
    <property type="evidence" value="ECO:0007669"/>
    <property type="project" value="TreeGrafter"/>
</dbReference>
<keyword evidence="6" id="KW-0560">Oxidoreductase</keyword>
<dbReference type="CDD" id="cd03017">
    <property type="entry name" value="PRX_BCP"/>
    <property type="match status" value="1"/>
</dbReference>
<comment type="catalytic activity">
    <reaction evidence="12">
        <text>a hydroperoxide + [thioredoxin]-dithiol = an alcohol + [thioredoxin]-disulfide + H2O</text>
        <dbReference type="Rhea" id="RHEA:62620"/>
        <dbReference type="Rhea" id="RHEA-COMP:10698"/>
        <dbReference type="Rhea" id="RHEA-COMP:10700"/>
        <dbReference type="ChEBI" id="CHEBI:15377"/>
        <dbReference type="ChEBI" id="CHEBI:29950"/>
        <dbReference type="ChEBI" id="CHEBI:30879"/>
        <dbReference type="ChEBI" id="CHEBI:35924"/>
        <dbReference type="ChEBI" id="CHEBI:50058"/>
        <dbReference type="EC" id="1.11.1.24"/>
    </reaction>
</comment>
<gene>
    <name evidence="15" type="ORF">EJN92_17345</name>
</gene>
<dbReference type="GO" id="GO:0045454">
    <property type="term" value="P:cell redox homeostasis"/>
    <property type="evidence" value="ECO:0007669"/>
    <property type="project" value="TreeGrafter"/>
</dbReference>
<dbReference type="OrthoDB" id="9812811at2"/>
<dbReference type="KEGG" id="upv:EJN92_17345"/>
<evidence type="ECO:0000256" key="9">
    <source>
        <dbReference type="ARBA" id="ARBA00032824"/>
    </source>
</evidence>
<accession>A0A3Q9BSL2</accession>
<dbReference type="RefSeq" id="WP_126128964.1">
    <property type="nucleotide sequence ID" value="NZ_CP034464.1"/>
</dbReference>
<evidence type="ECO:0000256" key="6">
    <source>
        <dbReference type="ARBA" id="ARBA00023002"/>
    </source>
</evidence>
<feature type="active site" description="Cysteine sulfenic acid (-SOH) intermediate; for peroxidase activity" evidence="13">
    <location>
        <position position="48"/>
    </location>
</feature>
<dbReference type="AlphaFoldDB" id="A0A3Q9BSL2"/>
<evidence type="ECO:0000256" key="11">
    <source>
        <dbReference type="ARBA" id="ARBA00042639"/>
    </source>
</evidence>
<dbReference type="FunFam" id="3.40.30.10:FF:000007">
    <property type="entry name" value="Thioredoxin-dependent thiol peroxidase"/>
    <property type="match status" value="1"/>
</dbReference>
<evidence type="ECO:0000313" key="15">
    <source>
        <dbReference type="EMBL" id="AZP13595.1"/>
    </source>
</evidence>
<dbReference type="GO" id="GO:0005737">
    <property type="term" value="C:cytoplasm"/>
    <property type="evidence" value="ECO:0007669"/>
    <property type="project" value="TreeGrafter"/>
</dbReference>
<protein>
    <recommendedName>
        <fullName evidence="3">thioredoxin-dependent peroxiredoxin</fullName>
        <ecNumber evidence="3">1.11.1.24</ecNumber>
    </recommendedName>
    <alternativeName>
        <fullName evidence="9">Thioredoxin peroxidase</fullName>
    </alternativeName>
    <alternativeName>
        <fullName evidence="11">Thioredoxin-dependent peroxiredoxin Bcp</fullName>
    </alternativeName>
</protein>
<evidence type="ECO:0000256" key="5">
    <source>
        <dbReference type="ARBA" id="ARBA00022862"/>
    </source>
</evidence>
<evidence type="ECO:0000256" key="3">
    <source>
        <dbReference type="ARBA" id="ARBA00013017"/>
    </source>
</evidence>